<gene>
    <name evidence="1" type="ORF">AXG55_08215</name>
</gene>
<proteinExistence type="predicted"/>
<dbReference type="EMBL" id="CP017834">
    <property type="protein sequence ID" value="APJ03891.1"/>
    <property type="molecule type" value="Genomic_DNA"/>
</dbReference>
<dbReference type="RefSeq" id="WP_148697633.1">
    <property type="nucleotide sequence ID" value="NZ_CP017834.1"/>
</dbReference>
<sequence length="552" mass="63248">MKNLRNQFQMSAEQQSTDGIVSHMLMGFVERKISPQTIADVLRAQIFESHVPAHLLNTATCNGILEAVTQATSTEDCCDLVFYLATHPQFPEFLSFKAASGSLRALLRHLQKNMNYDAQNNIKIDTLIESLSEKILSFFHARKQVDLDDKATLTVLIKTTNPILAKLMRNSAYFQQLRFMLMSPNDYIHDTTVATVRPEPLEMINIILKASDDHLLRNGTFYYKTNPTKNGTSGRIKHLNTVLELFKANKTTEFKIGFIIEWLFEKALVEAILHEESHESYVTSIKCAAENASSQIQIFRGLIRAIQKDFSFLASHPMQKIQENAPNLLDQAMSLAQNIFPILVTLTEKDNNYVSKYIANWAVEMPLQNEESRFFKRSQWRWIRTLAAHLWDASLREPPQWVVEGGSNYCATIFQSAPALWLQEYSFNLLEKVYRETLQENFEPAKPHYDYVEFLARSMRKKSPFFASRTESLYALHLLSRLTRTEALQYASAEARFQAQLANMGSQQEISAEFALWKEIILNPNLENDLGNNPVTRALSVLARLSRETAKK</sequence>
<dbReference type="STRING" id="1915309.AXG55_08215"/>
<dbReference type="KEGG" id="saqi:AXG55_08215"/>
<reference evidence="1 2" key="1">
    <citation type="submission" date="2016-10" db="EMBL/GenBank/DDBJ databases">
        <title>Silvanigrella aquatica sp. nov., isolated from a freshwater lake located in the Black Forest, Germany, description of Silvanigrellaceae fam. nov., Silvanigrellales ord. nov., reclassification of the order Bdellovibrionales in the class Oligoflexia, reclassification of the families Bacteriovoracaceae and Halobacteriovoraceae in the new order Bacteriovoracales ord. nov., and reclassification of the family Pseudobacteriovoracaceae in the order Oligoflexiales.</title>
        <authorList>
            <person name="Hahn M.W."/>
            <person name="Schmidt J."/>
            <person name="Koll U."/>
            <person name="Rohde M."/>
            <person name="Verbag S."/>
            <person name="Pitt A."/>
            <person name="Nakai R."/>
            <person name="Naganuma T."/>
            <person name="Lang E."/>
        </authorList>
    </citation>
    <scope>NUCLEOTIDE SEQUENCE [LARGE SCALE GENOMIC DNA]</scope>
    <source>
        <strain evidence="1 2">MWH-Nonnen-W8red</strain>
    </source>
</reference>
<accession>A0A1L4D118</accession>
<evidence type="ECO:0000313" key="1">
    <source>
        <dbReference type="EMBL" id="APJ03891.1"/>
    </source>
</evidence>
<organism evidence="1 2">
    <name type="scientific">Silvanigrella aquatica</name>
    <dbReference type="NCBI Taxonomy" id="1915309"/>
    <lineage>
        <taxon>Bacteria</taxon>
        <taxon>Pseudomonadati</taxon>
        <taxon>Bdellovibrionota</taxon>
        <taxon>Oligoflexia</taxon>
        <taxon>Silvanigrellales</taxon>
        <taxon>Silvanigrellaceae</taxon>
        <taxon>Silvanigrella</taxon>
    </lineage>
</organism>
<evidence type="ECO:0000313" key="2">
    <source>
        <dbReference type="Proteomes" id="UP000184731"/>
    </source>
</evidence>
<dbReference type="OrthoDB" id="5287824at2"/>
<keyword evidence="2" id="KW-1185">Reference proteome</keyword>
<dbReference type="AlphaFoldDB" id="A0A1L4D118"/>
<dbReference type="Proteomes" id="UP000184731">
    <property type="component" value="Chromosome"/>
</dbReference>
<protein>
    <submittedName>
        <fullName evidence="1">Uncharacterized protein</fullName>
    </submittedName>
</protein>
<name>A0A1L4D118_9BACT</name>